<evidence type="ECO:0000313" key="4">
    <source>
        <dbReference type="Proteomes" id="UP000326178"/>
    </source>
</evidence>
<feature type="compositionally biased region" description="Low complexity" evidence="1">
    <location>
        <begin position="150"/>
        <end position="160"/>
    </location>
</feature>
<evidence type="ECO:0000256" key="1">
    <source>
        <dbReference type="SAM" id="MobiDB-lite"/>
    </source>
</evidence>
<dbReference type="EMBL" id="CP023702">
    <property type="protein sequence ID" value="QEU72347.1"/>
    <property type="molecule type" value="Genomic_DNA"/>
</dbReference>
<dbReference type="OrthoDB" id="5793358at2"/>
<organism evidence="3 4">
    <name type="scientific">Streptomyces nitrosporeus</name>
    <dbReference type="NCBI Taxonomy" id="28894"/>
    <lineage>
        <taxon>Bacteria</taxon>
        <taxon>Bacillati</taxon>
        <taxon>Actinomycetota</taxon>
        <taxon>Actinomycetes</taxon>
        <taxon>Kitasatosporales</taxon>
        <taxon>Streptomycetaceae</taxon>
        <taxon>Streptomyces</taxon>
    </lineage>
</organism>
<dbReference type="InterPro" id="IPR011528">
    <property type="entry name" value="NERD"/>
</dbReference>
<evidence type="ECO:0000259" key="2">
    <source>
        <dbReference type="Pfam" id="PF08378"/>
    </source>
</evidence>
<protein>
    <submittedName>
        <fullName evidence="3">NERD nuclease</fullName>
    </submittedName>
</protein>
<feature type="domain" description="NERD" evidence="2">
    <location>
        <begin position="248"/>
        <end position="350"/>
    </location>
</feature>
<dbReference type="KEGG" id="snk:CP967_10420"/>
<dbReference type="RefSeq" id="WP_150487699.1">
    <property type="nucleotide sequence ID" value="NZ_BMUV01000001.1"/>
</dbReference>
<name>A0A5J6F9F9_9ACTN</name>
<reference evidence="3 4" key="1">
    <citation type="submission" date="2017-09" db="EMBL/GenBank/DDBJ databases">
        <authorList>
            <person name="Lee N."/>
            <person name="Cho B.-K."/>
        </authorList>
    </citation>
    <scope>NUCLEOTIDE SEQUENCE [LARGE SCALE GENOMIC DNA]</scope>
    <source>
        <strain evidence="3 4">ATCC 12769</strain>
    </source>
</reference>
<feature type="compositionally biased region" description="Low complexity" evidence="1">
    <location>
        <begin position="167"/>
        <end position="197"/>
    </location>
</feature>
<dbReference type="AlphaFoldDB" id="A0A5J6F9F9"/>
<gene>
    <name evidence="3" type="ORF">CP967_10420</name>
</gene>
<feature type="region of interest" description="Disordered" evidence="1">
    <location>
        <begin position="57"/>
        <end position="207"/>
    </location>
</feature>
<proteinExistence type="predicted"/>
<sequence length="404" mass="42578">MQDLKVTSWQLFGHDRLYVNLPDGTAIGWADLGSGTITVLHPSYRDAVTDALARQVPDIPPLGETEPPAPPAPPPPAPRIPPLRRMRKRAGAAAPGGAARPVQAVRVPEQAAAPRQEQHTEQSPEPCAEPSSGFSSGLPAGLSSGQHAGQPSRQSPEQPLRQPPEQPSDQSSPEQSPKRQAPSGRPGPAPRRTGLPALTPATDLAVRRPGTALREQLGESGAAGALVRAATGALRRTKEPDARRTALAGERRVGAELRRLTRHGWRVLHSVPLPDGGEIGHLLIGPGGVFAVHAEHRPQASVRIGDGTVRVGDGEPLPYALDDRFGAGRAQAVLEAHCAFPVPVGTVVVFAGVTALEVVTTPPGVRVLRERQVSSLAPLSGVLTPTQVERVYDVARNREAWADA</sequence>
<keyword evidence="4" id="KW-1185">Reference proteome</keyword>
<dbReference type="Proteomes" id="UP000326178">
    <property type="component" value="Chromosome"/>
</dbReference>
<feature type="compositionally biased region" description="Low complexity" evidence="1">
    <location>
        <begin position="91"/>
        <end position="100"/>
    </location>
</feature>
<feature type="compositionally biased region" description="Pro residues" evidence="1">
    <location>
        <begin position="67"/>
        <end position="81"/>
    </location>
</feature>
<accession>A0A5J6F9F9</accession>
<dbReference type="Pfam" id="PF08378">
    <property type="entry name" value="NERD"/>
    <property type="match status" value="1"/>
</dbReference>
<evidence type="ECO:0000313" key="3">
    <source>
        <dbReference type="EMBL" id="QEU72347.1"/>
    </source>
</evidence>